<dbReference type="EMBL" id="CP060139">
    <property type="protein sequence ID" value="QNR25141.1"/>
    <property type="molecule type" value="Genomic_DNA"/>
</dbReference>
<reference evidence="1 2" key="1">
    <citation type="submission" date="2020-08" db="EMBL/GenBank/DDBJ databases">
        <title>Croceimicrobium hydrocarbonivorans gen. nov., sp. nov., a novel marine bacterium isolated from a bacterial consortium that degrades polyethylene terephthalate.</title>
        <authorList>
            <person name="Liu R."/>
        </authorList>
    </citation>
    <scope>NUCLEOTIDE SEQUENCE [LARGE SCALE GENOMIC DNA]</scope>
    <source>
        <strain evidence="1 2">A20-9</strain>
    </source>
</reference>
<dbReference type="AlphaFoldDB" id="A0A7H0VHE3"/>
<gene>
    <name evidence="1" type="ORF">H4K34_04700</name>
</gene>
<dbReference type="RefSeq" id="WP_210759667.1">
    <property type="nucleotide sequence ID" value="NZ_CP060139.1"/>
</dbReference>
<dbReference type="Proteomes" id="UP000516305">
    <property type="component" value="Chromosome"/>
</dbReference>
<dbReference type="KEGG" id="chyd:H4K34_04700"/>
<accession>A0A7H0VHE3</accession>
<protein>
    <submittedName>
        <fullName evidence="1">Uncharacterized protein</fullName>
    </submittedName>
</protein>
<keyword evidence="2" id="KW-1185">Reference proteome</keyword>
<evidence type="ECO:0000313" key="1">
    <source>
        <dbReference type="EMBL" id="QNR25141.1"/>
    </source>
</evidence>
<proteinExistence type="predicted"/>
<name>A0A7H0VHE3_9FLAO</name>
<evidence type="ECO:0000313" key="2">
    <source>
        <dbReference type="Proteomes" id="UP000516305"/>
    </source>
</evidence>
<organism evidence="1 2">
    <name type="scientific">Croceimicrobium hydrocarbonivorans</name>
    <dbReference type="NCBI Taxonomy" id="2761580"/>
    <lineage>
        <taxon>Bacteria</taxon>
        <taxon>Pseudomonadati</taxon>
        <taxon>Bacteroidota</taxon>
        <taxon>Flavobacteriia</taxon>
        <taxon>Flavobacteriales</taxon>
        <taxon>Owenweeksiaceae</taxon>
        <taxon>Croceimicrobium</taxon>
    </lineage>
</organism>
<sequence>MGIFKINKDFKVFKSEVNWFLSPDSKIEFQKQKEIRLSEEFKGTFPNLTKLILKSRATFLSIDTINYILFAWDTLDGKVCGWLNQQEAEQEFKCELIQEHHLLLQNIGGIRESFNPPENSCSNNQNFMFIASECSRGIGDYVNYYPTMCEEEGKHQIDYSTLLAFANEANGALTMYDPKTKKVFLFSHDHCFENVEFMENQPEYTFHTFKKVVIFEDYVEDLAKEWIEIIK</sequence>